<accession>A0A914N3W5</accession>
<dbReference type="WBParaSite" id="Minc3s02987g32321">
    <property type="protein sequence ID" value="Minc3s02987g32321"/>
    <property type="gene ID" value="Minc3s02987g32321"/>
</dbReference>
<evidence type="ECO:0000313" key="2">
    <source>
        <dbReference type="WBParaSite" id="Minc3s02987g32321"/>
    </source>
</evidence>
<evidence type="ECO:0000313" key="1">
    <source>
        <dbReference type="Proteomes" id="UP000887563"/>
    </source>
</evidence>
<sequence length="62" mass="7278">MFTDTTDIEVINSKLGWKINNINRLTKLTRCGDYKSNIFLNFRLCLLQSKNTLYHLETTNIP</sequence>
<name>A0A914N3W5_MELIC</name>
<keyword evidence="1" id="KW-1185">Reference proteome</keyword>
<dbReference type="AlphaFoldDB" id="A0A914N3W5"/>
<protein>
    <submittedName>
        <fullName evidence="2">Uncharacterized protein</fullName>
    </submittedName>
</protein>
<organism evidence="1 2">
    <name type="scientific">Meloidogyne incognita</name>
    <name type="common">Southern root-knot nematode worm</name>
    <name type="synonym">Oxyuris incognita</name>
    <dbReference type="NCBI Taxonomy" id="6306"/>
    <lineage>
        <taxon>Eukaryota</taxon>
        <taxon>Metazoa</taxon>
        <taxon>Ecdysozoa</taxon>
        <taxon>Nematoda</taxon>
        <taxon>Chromadorea</taxon>
        <taxon>Rhabditida</taxon>
        <taxon>Tylenchina</taxon>
        <taxon>Tylenchomorpha</taxon>
        <taxon>Tylenchoidea</taxon>
        <taxon>Meloidogynidae</taxon>
        <taxon>Meloidogyninae</taxon>
        <taxon>Meloidogyne</taxon>
        <taxon>Meloidogyne incognita group</taxon>
    </lineage>
</organism>
<proteinExistence type="predicted"/>
<dbReference type="Proteomes" id="UP000887563">
    <property type="component" value="Unplaced"/>
</dbReference>
<reference evidence="2" key="1">
    <citation type="submission" date="2022-11" db="UniProtKB">
        <authorList>
            <consortium name="WormBaseParasite"/>
        </authorList>
    </citation>
    <scope>IDENTIFICATION</scope>
</reference>